<dbReference type="Pfam" id="PF00149">
    <property type="entry name" value="Metallophos"/>
    <property type="match status" value="1"/>
</dbReference>
<proteinExistence type="predicted"/>
<protein>
    <submittedName>
        <fullName evidence="2">Calcineurin-like phosphoesterase</fullName>
    </submittedName>
</protein>
<evidence type="ECO:0000259" key="1">
    <source>
        <dbReference type="Pfam" id="PF00149"/>
    </source>
</evidence>
<organism evidence="2 3">
    <name type="scientific">Pseudomonas oryzae</name>
    <dbReference type="NCBI Taxonomy" id="1392877"/>
    <lineage>
        <taxon>Bacteria</taxon>
        <taxon>Pseudomonadati</taxon>
        <taxon>Pseudomonadota</taxon>
        <taxon>Gammaproteobacteria</taxon>
        <taxon>Pseudomonadales</taxon>
        <taxon>Pseudomonadaceae</taxon>
        <taxon>Pseudomonas</taxon>
    </lineage>
</organism>
<dbReference type="GO" id="GO:0005737">
    <property type="term" value="C:cytoplasm"/>
    <property type="evidence" value="ECO:0007669"/>
    <property type="project" value="TreeGrafter"/>
</dbReference>
<evidence type="ECO:0000313" key="2">
    <source>
        <dbReference type="EMBL" id="SDR79358.1"/>
    </source>
</evidence>
<dbReference type="PANTHER" id="PTHR42850:SF7">
    <property type="entry name" value="BIS(5'-NUCLEOSYL)-TETRAPHOSPHATASE PRPE [ASYMMETRICAL]"/>
    <property type="match status" value="1"/>
</dbReference>
<dbReference type="InterPro" id="IPR029052">
    <property type="entry name" value="Metallo-depent_PP-like"/>
</dbReference>
<dbReference type="Proteomes" id="UP000243359">
    <property type="component" value="Chromosome I"/>
</dbReference>
<dbReference type="GO" id="GO:0016791">
    <property type="term" value="F:phosphatase activity"/>
    <property type="evidence" value="ECO:0007669"/>
    <property type="project" value="TreeGrafter"/>
</dbReference>
<reference evidence="3" key="1">
    <citation type="submission" date="2016-10" db="EMBL/GenBank/DDBJ databases">
        <authorList>
            <person name="Varghese N."/>
            <person name="Submissions S."/>
        </authorList>
    </citation>
    <scope>NUCLEOTIDE SEQUENCE [LARGE SCALE GENOMIC DNA]</scope>
    <source>
        <strain evidence="3">KCTC 32247</strain>
    </source>
</reference>
<gene>
    <name evidence="2" type="ORF">SAMN05216221_0337</name>
</gene>
<dbReference type="AlphaFoldDB" id="A0A1H1LXL3"/>
<dbReference type="Gene3D" id="3.60.21.10">
    <property type="match status" value="1"/>
</dbReference>
<name>A0A1H1LXL3_9PSED</name>
<keyword evidence="3" id="KW-1185">Reference proteome</keyword>
<dbReference type="PANTHER" id="PTHR42850">
    <property type="entry name" value="METALLOPHOSPHOESTERASE"/>
    <property type="match status" value="1"/>
</dbReference>
<dbReference type="InterPro" id="IPR004843">
    <property type="entry name" value="Calcineurin-like_PHP"/>
</dbReference>
<feature type="domain" description="Calcineurin-like phosphoesterase" evidence="1">
    <location>
        <begin position="11"/>
        <end position="138"/>
    </location>
</feature>
<accession>A0A1H1LXL3</accession>
<evidence type="ECO:0000313" key="3">
    <source>
        <dbReference type="Proteomes" id="UP000243359"/>
    </source>
</evidence>
<sequence>MLLDPARGYDLIGDVHGCARALERLLSGLGYSRRDGVWRHRERMALFLGDIVDRGPHIREALHLVHDMVEAGEALCLMGNHEWYALGWTTPALPGSGQEFAREHNPRHERLIRETLDQFEGHPGDWHDFLAWFYRLPMFVDAGRFRMVHACWDAGLIARLRRDYPDGRIDRTFVQQAGQADSFAAHCCQRLLRGIDMPLPAGLTLTSHDGFVRNVFRTKFWAEAPQTYGDLVFQPDALPDEVANLPLSNRQKAELLHYGADEPMLFVGHYWCRGTPAPLRPNLACLDYSAVRRGKLVAYRLDQETRLDPAKFCWVEVKRMEADS</sequence>
<dbReference type="STRING" id="1392877.SAMN05216221_0337"/>
<dbReference type="EMBL" id="LT629751">
    <property type="protein sequence ID" value="SDR79358.1"/>
    <property type="molecule type" value="Genomic_DNA"/>
</dbReference>
<dbReference type="InterPro" id="IPR050126">
    <property type="entry name" value="Ap4A_hydrolase"/>
</dbReference>
<dbReference type="SUPFAM" id="SSF56300">
    <property type="entry name" value="Metallo-dependent phosphatases"/>
    <property type="match status" value="1"/>
</dbReference>